<feature type="signal peptide" evidence="1">
    <location>
        <begin position="1"/>
        <end position="19"/>
    </location>
</feature>
<dbReference type="InterPro" id="IPR038696">
    <property type="entry name" value="IalB_sf"/>
</dbReference>
<evidence type="ECO:0008006" key="3">
    <source>
        <dbReference type="Google" id="ProtNLM"/>
    </source>
</evidence>
<dbReference type="EMBL" id="JAAGOX010000011">
    <property type="protein sequence ID" value="NDW44877.1"/>
    <property type="molecule type" value="Genomic_DNA"/>
</dbReference>
<protein>
    <recommendedName>
        <fullName evidence="3">Invasion associated locus B family protein</fullName>
    </recommendedName>
</protein>
<dbReference type="AlphaFoldDB" id="A0A6B2NQM6"/>
<name>A0A6B2NQM6_9RHOB</name>
<gene>
    <name evidence="2" type="ORF">G0P99_07900</name>
</gene>
<accession>A0A6B2NQM6</accession>
<dbReference type="RefSeq" id="WP_164128835.1">
    <property type="nucleotide sequence ID" value="NZ_JAAGOX010000011.1"/>
</dbReference>
<evidence type="ECO:0000256" key="1">
    <source>
        <dbReference type="SAM" id="SignalP"/>
    </source>
</evidence>
<reference evidence="2" key="1">
    <citation type="submission" date="2020-02" db="EMBL/GenBank/DDBJ databases">
        <title>Delineation of the pyrene-degrading pathway in Roseobacter clade bacteria by genomic analysis.</title>
        <authorList>
            <person name="Zhou H."/>
            <person name="Wang H."/>
        </authorList>
    </citation>
    <scope>NUCLEOTIDE SEQUENCE</scope>
    <source>
        <strain evidence="2">PrR005</strain>
    </source>
</reference>
<keyword evidence="1" id="KW-0732">Signal</keyword>
<dbReference type="Gene3D" id="2.60.40.1880">
    <property type="entry name" value="Invasion associated locus B (IalB) protein"/>
    <property type="match status" value="1"/>
</dbReference>
<comment type="caution">
    <text evidence="2">The sequence shown here is derived from an EMBL/GenBank/DDBJ whole genome shotgun (WGS) entry which is preliminary data.</text>
</comment>
<organism evidence="2">
    <name type="scientific">Ruegeria sp. PrR005</name>
    <dbReference type="NCBI Taxonomy" id="2706882"/>
    <lineage>
        <taxon>Bacteria</taxon>
        <taxon>Pseudomonadati</taxon>
        <taxon>Pseudomonadota</taxon>
        <taxon>Alphaproteobacteria</taxon>
        <taxon>Rhodobacterales</taxon>
        <taxon>Roseobacteraceae</taxon>
        <taxon>Ruegeria</taxon>
    </lineage>
</organism>
<evidence type="ECO:0000313" key="2">
    <source>
        <dbReference type="EMBL" id="NDW44877.1"/>
    </source>
</evidence>
<sequence length="193" mass="21744">MRFLTPLLFTTLAALPALAQDMQGRDTAGNWQVTHHRLIGIWDSMCDERVEQGHLVQRCYLRHVDVFSPQPAFAAQYLFVTPEDQGFAVEIGIEPGTLFAPGGIRVERAESRVWHSNWPGCLTGLGCNFSGSSAEELITAMRQGETFRFTFRDRHGLAQDLAWPLDQFEAAWQDFLAQSRQRRLICEGDCQGG</sequence>
<proteinExistence type="predicted"/>
<feature type="chain" id="PRO_5025651623" description="Invasion associated locus B family protein" evidence="1">
    <location>
        <begin position="20"/>
        <end position="193"/>
    </location>
</feature>